<dbReference type="AlphaFoldDB" id="A0A165N543"/>
<evidence type="ECO:0000313" key="3">
    <source>
        <dbReference type="Proteomes" id="UP000077266"/>
    </source>
</evidence>
<gene>
    <name evidence="2" type="ORF">EXIGLDRAFT_745715</name>
</gene>
<sequence length="394" mass="43451">MDRLPPEILAEICAYFTLPDLLSLLTVNRFMHDQSVGIIYAFIRHIHLFSTGEDADLPSLHCLRSLATSKRIASSVRHFALRGLPWQDVSTLQYLTAALCNMERLLSLDMSGASSLEASLLSPEACAQPCFMRNLEAIHVTRPETALYLCDGRTISSVRVASDATSAELLDLLALAGAHLRELQIVVDDIYDPVQALSALKCTIVAAPRLKTLAIEFRVQHAEPAQMHAFGHELTDIMTGLVSLSRLALVVTPMGSTMAPPDCSLATALFTACPNLEYLELQWSVWTATGTTIKTSDSERPWHTRLRTAWAYAQAHRDSPVTTEIANAIARKRFTHRAGAQLLCFESCERHVSREKLLCHGVNVSPTRSSVLALQRRSIRGDARTLKLGPAWEG</sequence>
<feature type="domain" description="F-box" evidence="1">
    <location>
        <begin position="1"/>
        <end position="29"/>
    </location>
</feature>
<dbReference type="InterPro" id="IPR001810">
    <property type="entry name" value="F-box_dom"/>
</dbReference>
<dbReference type="OrthoDB" id="10496809at2759"/>
<dbReference type="InParanoid" id="A0A165N543"/>
<dbReference type="Proteomes" id="UP000077266">
    <property type="component" value="Unassembled WGS sequence"/>
</dbReference>
<proteinExistence type="predicted"/>
<dbReference type="EMBL" id="KV425902">
    <property type="protein sequence ID" value="KZW00225.1"/>
    <property type="molecule type" value="Genomic_DNA"/>
</dbReference>
<name>A0A165N543_EXIGL</name>
<organism evidence="2 3">
    <name type="scientific">Exidia glandulosa HHB12029</name>
    <dbReference type="NCBI Taxonomy" id="1314781"/>
    <lineage>
        <taxon>Eukaryota</taxon>
        <taxon>Fungi</taxon>
        <taxon>Dikarya</taxon>
        <taxon>Basidiomycota</taxon>
        <taxon>Agaricomycotina</taxon>
        <taxon>Agaricomycetes</taxon>
        <taxon>Auriculariales</taxon>
        <taxon>Exidiaceae</taxon>
        <taxon>Exidia</taxon>
    </lineage>
</organism>
<keyword evidence="3" id="KW-1185">Reference proteome</keyword>
<protein>
    <recommendedName>
        <fullName evidence="1">F-box domain-containing protein</fullName>
    </recommendedName>
</protein>
<evidence type="ECO:0000259" key="1">
    <source>
        <dbReference type="PROSITE" id="PS50181"/>
    </source>
</evidence>
<dbReference type="PROSITE" id="PS50181">
    <property type="entry name" value="FBOX"/>
    <property type="match status" value="1"/>
</dbReference>
<evidence type="ECO:0000313" key="2">
    <source>
        <dbReference type="EMBL" id="KZW00225.1"/>
    </source>
</evidence>
<reference evidence="2 3" key="1">
    <citation type="journal article" date="2016" name="Mol. Biol. Evol.">
        <title>Comparative Genomics of Early-Diverging Mushroom-Forming Fungi Provides Insights into the Origins of Lignocellulose Decay Capabilities.</title>
        <authorList>
            <person name="Nagy L.G."/>
            <person name="Riley R."/>
            <person name="Tritt A."/>
            <person name="Adam C."/>
            <person name="Daum C."/>
            <person name="Floudas D."/>
            <person name="Sun H."/>
            <person name="Yadav J.S."/>
            <person name="Pangilinan J."/>
            <person name="Larsson K.H."/>
            <person name="Matsuura K."/>
            <person name="Barry K."/>
            <person name="Labutti K."/>
            <person name="Kuo R."/>
            <person name="Ohm R.A."/>
            <person name="Bhattacharya S.S."/>
            <person name="Shirouzu T."/>
            <person name="Yoshinaga Y."/>
            <person name="Martin F.M."/>
            <person name="Grigoriev I.V."/>
            <person name="Hibbett D.S."/>
        </authorList>
    </citation>
    <scope>NUCLEOTIDE SEQUENCE [LARGE SCALE GENOMIC DNA]</scope>
    <source>
        <strain evidence="2 3">HHB12029</strain>
    </source>
</reference>
<accession>A0A165N543</accession>